<dbReference type="Proteomes" id="UP000694845">
    <property type="component" value="Unplaced"/>
</dbReference>
<dbReference type="Gene3D" id="3.30.420.10">
    <property type="entry name" value="Ribonuclease H-like superfamily/Ribonuclease H"/>
    <property type="match status" value="1"/>
</dbReference>
<dbReference type="GO" id="GO:0003676">
    <property type="term" value="F:nucleic acid binding"/>
    <property type="evidence" value="ECO:0007669"/>
    <property type="project" value="InterPro"/>
</dbReference>
<dbReference type="GeneID" id="110989997"/>
<dbReference type="RefSeq" id="XP_022110436.1">
    <property type="nucleotide sequence ID" value="XM_022254744.1"/>
</dbReference>
<evidence type="ECO:0000313" key="1">
    <source>
        <dbReference type="Proteomes" id="UP000694845"/>
    </source>
</evidence>
<dbReference type="OMA" id="NALESTX"/>
<dbReference type="PANTHER" id="PTHR47331">
    <property type="entry name" value="PHD-TYPE DOMAIN-CONTAINING PROTEIN"/>
    <property type="match status" value="1"/>
</dbReference>
<proteinExistence type="predicted"/>
<dbReference type="PANTHER" id="PTHR47331:SF2">
    <property type="match status" value="1"/>
</dbReference>
<accession>A0A8B8A3H3</accession>
<dbReference type="AlphaFoldDB" id="A0A8B8A3H3"/>
<keyword evidence="1" id="KW-1185">Reference proteome</keyword>
<dbReference type="OrthoDB" id="8046937at2759"/>
<evidence type="ECO:0000313" key="2">
    <source>
        <dbReference type="RefSeq" id="XP_022110436.1"/>
    </source>
</evidence>
<organism evidence="1 2">
    <name type="scientific">Acanthaster planci</name>
    <name type="common">Crown-of-thorns starfish</name>
    <dbReference type="NCBI Taxonomy" id="133434"/>
    <lineage>
        <taxon>Eukaryota</taxon>
        <taxon>Metazoa</taxon>
        <taxon>Echinodermata</taxon>
        <taxon>Eleutherozoa</taxon>
        <taxon>Asterozoa</taxon>
        <taxon>Asteroidea</taxon>
        <taxon>Valvatacea</taxon>
        <taxon>Valvatida</taxon>
        <taxon>Acanthasteridae</taxon>
        <taxon>Acanthaster</taxon>
    </lineage>
</organism>
<dbReference type="InterPro" id="IPR036397">
    <property type="entry name" value="RNaseH_sf"/>
</dbReference>
<name>A0A8B8A3H3_ACAPL</name>
<reference evidence="2" key="1">
    <citation type="submission" date="2025-08" db="UniProtKB">
        <authorList>
            <consortium name="RefSeq"/>
        </authorList>
    </citation>
    <scope>IDENTIFICATION</scope>
</reference>
<dbReference type="SUPFAM" id="SSF53098">
    <property type="entry name" value="Ribonuclease H-like"/>
    <property type="match status" value="1"/>
</dbReference>
<dbReference type="KEGG" id="aplc:110989997"/>
<dbReference type="InterPro" id="IPR012337">
    <property type="entry name" value="RNaseH-like_sf"/>
</dbReference>
<sequence>MEWRYVRSEDNPADDVTRGLPVSKLGKGSRWTDGPGWLHDPQEEWQKDSACILAQTRVNSIVEQNEIKSVFCGLTVPTSEVDVDFTAFSSWTELISAVGRQLYPDDQLLDGILTPEQTHEVEILLLRKAQSETFKEEVGALSSNRELSRNSRLLELAPELDPVNKLIRVGGRLRKASPTDRLDPHHPVTKLLIKDADAYFSHKAGTDQVFAHFWRPFWIFRGRRMVKGILHACPECRRWRGTPRVPRMGDLPECKLRLEKPPFYSTGVDCFGPLTVKIGRRQEKRWGLLFKCMTTRAVHLDILESLDADNVLMAYRRFASRQGVPFELLSDCGTNF</sequence>
<protein>
    <submittedName>
        <fullName evidence="2">Uncharacterized protein LOC110989997</fullName>
    </submittedName>
</protein>
<gene>
    <name evidence="2" type="primary">LOC110989997</name>
</gene>